<keyword evidence="2" id="KW-0408">Iron</keyword>
<dbReference type="InterPro" id="IPR008333">
    <property type="entry name" value="Cbr1-like_FAD-bd_dom"/>
</dbReference>
<dbReference type="Gene3D" id="2.40.30.10">
    <property type="entry name" value="Translation factors"/>
    <property type="match status" value="1"/>
</dbReference>
<keyword evidence="2" id="KW-0479">Metal-binding</keyword>
<evidence type="ECO:0000256" key="2">
    <source>
        <dbReference type="ARBA" id="ARBA00022714"/>
    </source>
</evidence>
<dbReference type="InterPro" id="IPR006058">
    <property type="entry name" value="2Fe2S_fd_BS"/>
</dbReference>
<keyword evidence="7" id="KW-1185">Reference proteome</keyword>
<evidence type="ECO:0000259" key="4">
    <source>
        <dbReference type="PROSITE" id="PS51085"/>
    </source>
</evidence>
<dbReference type="PRINTS" id="PR00410">
    <property type="entry name" value="PHEHYDRXLASE"/>
</dbReference>
<dbReference type="InterPro" id="IPR012675">
    <property type="entry name" value="Beta-grasp_dom_sf"/>
</dbReference>
<dbReference type="Gene3D" id="3.40.50.80">
    <property type="entry name" value="Nucleotide-binding domain of ferredoxin-NADP reductase (FNR) module"/>
    <property type="match status" value="1"/>
</dbReference>
<sequence>MTSIAETGAVGARQADGLPVTLTTADGEELQVTCAPGQTVLEAAAEAGAALPASCRSGTCGSCRATVVQGGYELGAHSPAALPEERRACGEVLLCRTVPREPLAVALPYESSRILYGGIPVREAEIIGLDPVARDTVRLTLRLAEDEAGGLDAQFEPGQFMELQVPGEEGVKRAYSLANTGNWEGLLEFYIRLRPGGAFSSYLRQDARIGGRLLAHGPQGAFGLHETGLRPRWFVAGGTGLAPLLAMVRHMAEWQEPHPARLFLGVNEEADVFGVAELDAVAAELPGFGYEVCVWKPGPSWQGRVGTPADAVAAALAEAPEVPDVYVCGPPPLIDAVTQATAGIVPPDRVFYERFLAT</sequence>
<evidence type="ECO:0000256" key="1">
    <source>
        <dbReference type="ARBA" id="ARBA00001974"/>
    </source>
</evidence>
<feature type="domain" description="2Fe-2S ferredoxin-type" evidence="4">
    <location>
        <begin position="18"/>
        <end position="111"/>
    </location>
</feature>
<dbReference type="Gene3D" id="3.10.20.30">
    <property type="match status" value="1"/>
</dbReference>
<dbReference type="SUPFAM" id="SSF52343">
    <property type="entry name" value="Ferredoxin reductase-like, C-terminal NADP-linked domain"/>
    <property type="match status" value="1"/>
</dbReference>
<gene>
    <name evidence="6" type="ORF">FHX40_4950</name>
</gene>
<dbReference type="RefSeq" id="WP_142262311.1">
    <property type="nucleotide sequence ID" value="NZ_BMPV01000010.1"/>
</dbReference>
<proteinExistence type="predicted"/>
<dbReference type="InterPro" id="IPR001041">
    <property type="entry name" value="2Fe-2S_ferredoxin-type"/>
</dbReference>
<dbReference type="GO" id="GO:0051537">
    <property type="term" value="F:2 iron, 2 sulfur cluster binding"/>
    <property type="evidence" value="ECO:0007669"/>
    <property type="project" value="UniProtKB-KW"/>
</dbReference>
<dbReference type="SUPFAM" id="SSF63380">
    <property type="entry name" value="Riboflavin synthase domain-like"/>
    <property type="match status" value="1"/>
</dbReference>
<evidence type="ECO:0000256" key="3">
    <source>
        <dbReference type="ARBA" id="ARBA00023014"/>
    </source>
</evidence>
<dbReference type="Proteomes" id="UP000319213">
    <property type="component" value="Unassembled WGS sequence"/>
</dbReference>
<comment type="caution">
    <text evidence="6">The sequence shown here is derived from an EMBL/GenBank/DDBJ whole genome shotgun (WGS) entry which is preliminary data.</text>
</comment>
<dbReference type="InterPro" id="IPR036010">
    <property type="entry name" value="2Fe-2S_ferredoxin-like_sf"/>
</dbReference>
<dbReference type="PROSITE" id="PS00197">
    <property type="entry name" value="2FE2S_FER_1"/>
    <property type="match status" value="1"/>
</dbReference>
<dbReference type="Pfam" id="PF00970">
    <property type="entry name" value="FAD_binding_6"/>
    <property type="match status" value="1"/>
</dbReference>
<organism evidence="6 7">
    <name type="scientific">Thermopolyspora flexuosa</name>
    <dbReference type="NCBI Taxonomy" id="103836"/>
    <lineage>
        <taxon>Bacteria</taxon>
        <taxon>Bacillati</taxon>
        <taxon>Actinomycetota</taxon>
        <taxon>Actinomycetes</taxon>
        <taxon>Streptosporangiales</taxon>
        <taxon>Streptosporangiaceae</taxon>
        <taxon>Thermopolyspora</taxon>
    </lineage>
</organism>
<dbReference type="InterPro" id="IPR001433">
    <property type="entry name" value="OxRdtase_FAD/NAD-bd"/>
</dbReference>
<dbReference type="AlphaFoldDB" id="A0A543IQE8"/>
<keyword evidence="3" id="KW-0411">Iron-sulfur</keyword>
<dbReference type="EMBL" id="VFPQ01000002">
    <property type="protein sequence ID" value="TQM72790.1"/>
    <property type="molecule type" value="Genomic_DNA"/>
</dbReference>
<name>A0A543IQE8_9ACTN</name>
<feature type="domain" description="FAD-binding FR-type" evidence="5">
    <location>
        <begin position="119"/>
        <end position="225"/>
    </location>
</feature>
<dbReference type="InterPro" id="IPR017927">
    <property type="entry name" value="FAD-bd_FR_type"/>
</dbReference>
<dbReference type="PANTHER" id="PTHR47354">
    <property type="entry name" value="NADH OXIDOREDUCTASE HCR"/>
    <property type="match status" value="1"/>
</dbReference>
<dbReference type="PROSITE" id="PS51085">
    <property type="entry name" value="2FE2S_FER_2"/>
    <property type="match status" value="1"/>
</dbReference>
<evidence type="ECO:0000313" key="7">
    <source>
        <dbReference type="Proteomes" id="UP000319213"/>
    </source>
</evidence>
<dbReference type="OrthoDB" id="502624at2"/>
<comment type="cofactor">
    <cofactor evidence="1">
        <name>FAD</name>
        <dbReference type="ChEBI" id="CHEBI:57692"/>
    </cofactor>
</comment>
<dbReference type="Pfam" id="PF00175">
    <property type="entry name" value="NAD_binding_1"/>
    <property type="match status" value="1"/>
</dbReference>
<dbReference type="PROSITE" id="PS51384">
    <property type="entry name" value="FAD_FR"/>
    <property type="match status" value="1"/>
</dbReference>
<dbReference type="CDD" id="cd00207">
    <property type="entry name" value="fer2"/>
    <property type="match status" value="1"/>
</dbReference>
<dbReference type="Pfam" id="PF00111">
    <property type="entry name" value="Fer2"/>
    <property type="match status" value="1"/>
</dbReference>
<protein>
    <submittedName>
        <fullName evidence="6">Ferredoxin-NADP reductase</fullName>
    </submittedName>
</protein>
<dbReference type="PANTHER" id="PTHR47354:SF5">
    <property type="entry name" value="PROTEIN RFBI"/>
    <property type="match status" value="1"/>
</dbReference>
<evidence type="ECO:0000313" key="6">
    <source>
        <dbReference type="EMBL" id="TQM72790.1"/>
    </source>
</evidence>
<dbReference type="GO" id="GO:0016491">
    <property type="term" value="F:oxidoreductase activity"/>
    <property type="evidence" value="ECO:0007669"/>
    <property type="project" value="InterPro"/>
</dbReference>
<accession>A0A543IQE8</accession>
<dbReference type="InterPro" id="IPR017938">
    <property type="entry name" value="Riboflavin_synthase-like_b-brl"/>
</dbReference>
<dbReference type="InterPro" id="IPR039261">
    <property type="entry name" value="FNR_nucleotide-bd"/>
</dbReference>
<keyword evidence="2" id="KW-0001">2Fe-2S</keyword>
<reference evidence="6 7" key="1">
    <citation type="submission" date="2019-06" db="EMBL/GenBank/DDBJ databases">
        <title>Sequencing the genomes of 1000 actinobacteria strains.</title>
        <authorList>
            <person name="Klenk H.-P."/>
        </authorList>
    </citation>
    <scope>NUCLEOTIDE SEQUENCE [LARGE SCALE GENOMIC DNA]</scope>
    <source>
        <strain evidence="6 7">DSM 43186</strain>
    </source>
</reference>
<evidence type="ECO:0000259" key="5">
    <source>
        <dbReference type="PROSITE" id="PS51384"/>
    </source>
</evidence>
<dbReference type="SUPFAM" id="SSF54292">
    <property type="entry name" value="2Fe-2S ferredoxin-like"/>
    <property type="match status" value="1"/>
</dbReference>
<dbReference type="InterPro" id="IPR050415">
    <property type="entry name" value="MRET"/>
</dbReference>